<comment type="caution">
    <text evidence="1">The sequence shown here is derived from an EMBL/GenBank/DDBJ whole genome shotgun (WGS) entry which is preliminary data.</text>
</comment>
<evidence type="ECO:0000313" key="2">
    <source>
        <dbReference type="Proteomes" id="UP000613740"/>
    </source>
</evidence>
<dbReference type="Proteomes" id="UP000613740">
    <property type="component" value="Unassembled WGS sequence"/>
</dbReference>
<dbReference type="AlphaFoldDB" id="A0A835TG94"/>
<proteinExistence type="predicted"/>
<protein>
    <submittedName>
        <fullName evidence="1">Uncharacterized protein</fullName>
    </submittedName>
</protein>
<sequence length="301" mass="32069">MATTIMLRLTLNNFFAGPSAVGAVAAVACYDVTLTTLQGYLLVQRIQTDPTNTCQSCKWFWSFNVQTNVPAGCRCVGGETAWAFPVKAVLSKLTTAQLASSTELTLTSPYPSTPKVTWTARQELNANGQGTGAWGGYFRFFPKADGTQDTVPYTFDVCAGCAQNQLGTKGYIVGQITFRFTPTVDGKRSLSVLVAPSPNAFTSMKELHVYQSFLAPPSLTPGLFSKYTTSGLVPAGTLPPFGFGASWEVTAVKTGSFRVGSLPVDVPLTNANGVFVAIHLVVEGLTCDGTQVMPSGFRPTR</sequence>
<accession>A0A835TG94</accession>
<organism evidence="1 2">
    <name type="scientific">Chlamydomonas schloesseri</name>
    <dbReference type="NCBI Taxonomy" id="2026947"/>
    <lineage>
        <taxon>Eukaryota</taxon>
        <taxon>Viridiplantae</taxon>
        <taxon>Chlorophyta</taxon>
        <taxon>core chlorophytes</taxon>
        <taxon>Chlorophyceae</taxon>
        <taxon>CS clade</taxon>
        <taxon>Chlamydomonadales</taxon>
        <taxon>Chlamydomonadaceae</taxon>
        <taxon>Chlamydomonas</taxon>
    </lineage>
</organism>
<reference evidence="1" key="1">
    <citation type="journal article" date="2020" name="bioRxiv">
        <title>Comparative genomics of Chlamydomonas.</title>
        <authorList>
            <person name="Craig R.J."/>
            <person name="Hasan A.R."/>
            <person name="Ness R.W."/>
            <person name="Keightley P.D."/>
        </authorList>
    </citation>
    <scope>NUCLEOTIDE SEQUENCE</scope>
    <source>
        <strain evidence="1">CCAP 11/173</strain>
    </source>
</reference>
<evidence type="ECO:0000313" key="1">
    <source>
        <dbReference type="EMBL" id="KAG2437721.1"/>
    </source>
</evidence>
<gene>
    <name evidence="1" type="ORF">HYH02_011099</name>
</gene>
<dbReference type="EMBL" id="JAEHOD010000045">
    <property type="protein sequence ID" value="KAG2437721.1"/>
    <property type="molecule type" value="Genomic_DNA"/>
</dbReference>
<name>A0A835TG94_9CHLO</name>
<keyword evidence="2" id="KW-1185">Reference proteome</keyword>